<comment type="caution">
    <text evidence="6">The sequence shown here is derived from an EMBL/GenBank/DDBJ whole genome shotgun (WGS) entry which is preliminary data.</text>
</comment>
<sequence length="413" mass="44594">MAPIVVVGASLGGLRAVERLRAGGWDQRIIVIGAEPHMPYNRPPLSKDLLTAEPSDREVLDEKLAFRLKKSVHDVEWILGTRVVSADLDGQSITLSDGEEISYSGLVIATGLRPRRLEMAEGAVGLHVIRTREDSMGLYEDLHREPRPHVTVIGAGFIGCEAAASATQLGCSVTVIEGSTGPFERVVGPRLAAAFRNVLESRGVTFIGGERVTALECEERAGSQRVAAAVLSSGRTVPTDVIIQAIGSAPNVEWLQGNGLDLSDGVHCDESLRVRGVRNVVAVGDIARFPDPKYDIPDRRVEHWSTPTDTAKVAARSLLADLAVCDESAPAHVPPSFWSDLFEIRIQGYGLIRADLDTEFLEGQIDAVADGSAVAYQRDGRTVGVLTVGLPPQRQLFYRRQLEDADALLLTTK</sequence>
<dbReference type="EMBL" id="JABEMC010000002">
    <property type="protein sequence ID" value="NNG78494.1"/>
    <property type="molecule type" value="Genomic_DNA"/>
</dbReference>
<evidence type="ECO:0000259" key="5">
    <source>
        <dbReference type="Pfam" id="PF07992"/>
    </source>
</evidence>
<dbReference type="Proteomes" id="UP000549517">
    <property type="component" value="Unassembled WGS sequence"/>
</dbReference>
<comment type="cofactor">
    <cofactor evidence="1">
        <name>FAD</name>
        <dbReference type="ChEBI" id="CHEBI:57692"/>
    </cofactor>
</comment>
<keyword evidence="2" id="KW-0285">Flavoprotein</keyword>
<dbReference type="InterPro" id="IPR023753">
    <property type="entry name" value="FAD/NAD-binding_dom"/>
</dbReference>
<dbReference type="PANTHER" id="PTHR43557:SF2">
    <property type="entry name" value="RIESKE DOMAIN-CONTAINING PROTEIN-RELATED"/>
    <property type="match status" value="1"/>
</dbReference>
<evidence type="ECO:0000256" key="4">
    <source>
        <dbReference type="ARBA" id="ARBA00023002"/>
    </source>
</evidence>
<dbReference type="Gene3D" id="3.30.390.30">
    <property type="match status" value="1"/>
</dbReference>
<keyword evidence="3" id="KW-0274">FAD</keyword>
<evidence type="ECO:0000256" key="1">
    <source>
        <dbReference type="ARBA" id="ARBA00001974"/>
    </source>
</evidence>
<dbReference type="PANTHER" id="PTHR43557">
    <property type="entry name" value="APOPTOSIS-INDUCING FACTOR 1"/>
    <property type="match status" value="1"/>
</dbReference>
<reference evidence="6 7" key="1">
    <citation type="submission" date="2020-05" db="EMBL/GenBank/DDBJ databases">
        <title>MicrobeNet Type strains.</title>
        <authorList>
            <person name="Nicholson A.C."/>
        </authorList>
    </citation>
    <scope>NUCLEOTIDE SEQUENCE [LARGE SCALE GENOMIC DNA]</scope>
    <source>
        <strain evidence="6 7">CCUG 46604</strain>
    </source>
</reference>
<evidence type="ECO:0000256" key="3">
    <source>
        <dbReference type="ARBA" id="ARBA00022827"/>
    </source>
</evidence>
<accession>A0A849AV01</accession>
<dbReference type="InterPro" id="IPR016156">
    <property type="entry name" value="FAD/NAD-linked_Rdtase_dimer_sf"/>
</dbReference>
<protein>
    <submittedName>
        <fullName evidence="6">FAD-dependent oxidoreductase</fullName>
    </submittedName>
</protein>
<dbReference type="Pfam" id="PF07992">
    <property type="entry name" value="Pyr_redox_2"/>
    <property type="match status" value="1"/>
</dbReference>
<dbReference type="SUPFAM" id="SSF55424">
    <property type="entry name" value="FAD/NAD-linked reductases, dimerisation (C-terminal) domain"/>
    <property type="match status" value="1"/>
</dbReference>
<gene>
    <name evidence="6" type="ORF">HLA91_03765</name>
</gene>
<dbReference type="InterPro" id="IPR036188">
    <property type="entry name" value="FAD/NAD-bd_sf"/>
</dbReference>
<proteinExistence type="predicted"/>
<dbReference type="AlphaFoldDB" id="A0A849AV01"/>
<evidence type="ECO:0000313" key="6">
    <source>
        <dbReference type="EMBL" id="NNG78494.1"/>
    </source>
</evidence>
<dbReference type="GO" id="GO:0005737">
    <property type="term" value="C:cytoplasm"/>
    <property type="evidence" value="ECO:0007669"/>
    <property type="project" value="TreeGrafter"/>
</dbReference>
<feature type="domain" description="FAD/NAD(P)-binding" evidence="5">
    <location>
        <begin position="4"/>
        <end position="306"/>
    </location>
</feature>
<evidence type="ECO:0000256" key="2">
    <source>
        <dbReference type="ARBA" id="ARBA00022630"/>
    </source>
</evidence>
<keyword evidence="4" id="KW-0560">Oxidoreductase</keyword>
<dbReference type="SUPFAM" id="SSF51905">
    <property type="entry name" value="FAD/NAD(P)-binding domain"/>
    <property type="match status" value="2"/>
</dbReference>
<dbReference type="GO" id="GO:0016651">
    <property type="term" value="F:oxidoreductase activity, acting on NAD(P)H"/>
    <property type="evidence" value="ECO:0007669"/>
    <property type="project" value="TreeGrafter"/>
</dbReference>
<evidence type="ECO:0000313" key="7">
    <source>
        <dbReference type="Proteomes" id="UP000549517"/>
    </source>
</evidence>
<dbReference type="Gene3D" id="3.50.50.60">
    <property type="entry name" value="FAD/NAD(P)-binding domain"/>
    <property type="match status" value="2"/>
</dbReference>
<dbReference type="PRINTS" id="PR00411">
    <property type="entry name" value="PNDRDTASEI"/>
</dbReference>
<dbReference type="PRINTS" id="PR00368">
    <property type="entry name" value="FADPNR"/>
</dbReference>
<organism evidence="6 7">
    <name type="scientific">Brevibacterium luteolum</name>
    <dbReference type="NCBI Taxonomy" id="199591"/>
    <lineage>
        <taxon>Bacteria</taxon>
        <taxon>Bacillati</taxon>
        <taxon>Actinomycetota</taxon>
        <taxon>Actinomycetes</taxon>
        <taxon>Micrococcales</taxon>
        <taxon>Brevibacteriaceae</taxon>
        <taxon>Brevibacterium</taxon>
    </lineage>
</organism>
<dbReference type="InterPro" id="IPR050446">
    <property type="entry name" value="FAD-oxidoreductase/Apoptosis"/>
</dbReference>
<name>A0A849AV01_9MICO</name>
<dbReference type="RefSeq" id="WP_170273612.1">
    <property type="nucleotide sequence ID" value="NZ_JAFBBX010000001.1"/>
</dbReference>